<protein>
    <submittedName>
        <fullName evidence="1">Uncharacterized protein</fullName>
    </submittedName>
</protein>
<organism evidence="1 2">
    <name type="scientific">Araneus ventricosus</name>
    <name type="common">Orbweaver spider</name>
    <name type="synonym">Epeira ventricosa</name>
    <dbReference type="NCBI Taxonomy" id="182803"/>
    <lineage>
        <taxon>Eukaryota</taxon>
        <taxon>Metazoa</taxon>
        <taxon>Ecdysozoa</taxon>
        <taxon>Arthropoda</taxon>
        <taxon>Chelicerata</taxon>
        <taxon>Arachnida</taxon>
        <taxon>Araneae</taxon>
        <taxon>Araneomorphae</taxon>
        <taxon>Entelegynae</taxon>
        <taxon>Araneoidea</taxon>
        <taxon>Araneidae</taxon>
        <taxon>Araneus</taxon>
    </lineage>
</organism>
<dbReference type="AlphaFoldDB" id="A0A4Y2JSQ3"/>
<proteinExistence type="predicted"/>
<comment type="caution">
    <text evidence="1">The sequence shown here is derived from an EMBL/GenBank/DDBJ whole genome shotgun (WGS) entry which is preliminary data.</text>
</comment>
<dbReference type="EMBL" id="BGPR01003822">
    <property type="protein sequence ID" value="GBM92825.1"/>
    <property type="molecule type" value="Genomic_DNA"/>
</dbReference>
<sequence length="127" mass="14957">MTFVCRYNLGTTNYTRSHPILNCELTSIHRKKKKTTEFGLPRTVHDAKGEDYENLTPHLLRKTRSRALDWIQELRNEDQPSRKWGSDVGRIAVALYLSNDSYFRENRTIRDEISYELNLDLLSRLAL</sequence>
<keyword evidence="2" id="KW-1185">Reference proteome</keyword>
<dbReference type="Proteomes" id="UP000499080">
    <property type="component" value="Unassembled WGS sequence"/>
</dbReference>
<dbReference type="OrthoDB" id="6417921at2759"/>
<accession>A0A4Y2JSQ3</accession>
<evidence type="ECO:0000313" key="2">
    <source>
        <dbReference type="Proteomes" id="UP000499080"/>
    </source>
</evidence>
<reference evidence="1 2" key="1">
    <citation type="journal article" date="2019" name="Sci. Rep.">
        <title>Orb-weaving spider Araneus ventricosus genome elucidates the spidroin gene catalogue.</title>
        <authorList>
            <person name="Kono N."/>
            <person name="Nakamura H."/>
            <person name="Ohtoshi R."/>
            <person name="Moran D.A.P."/>
            <person name="Shinohara A."/>
            <person name="Yoshida Y."/>
            <person name="Fujiwara M."/>
            <person name="Mori M."/>
            <person name="Tomita M."/>
            <person name="Arakawa K."/>
        </authorList>
    </citation>
    <scope>NUCLEOTIDE SEQUENCE [LARGE SCALE GENOMIC DNA]</scope>
</reference>
<evidence type="ECO:0000313" key="1">
    <source>
        <dbReference type="EMBL" id="GBM92825.1"/>
    </source>
</evidence>
<gene>
    <name evidence="1" type="ORF">AVEN_45854_1</name>
</gene>
<name>A0A4Y2JSQ3_ARAVE</name>